<organism evidence="12 13">
    <name type="scientific">Saccharomyces pastorianus</name>
    <name type="common">Lager yeast</name>
    <name type="synonym">Saccharomyces cerevisiae x Saccharomyces eubayanus</name>
    <dbReference type="NCBI Taxonomy" id="27292"/>
    <lineage>
        <taxon>Eukaryota</taxon>
        <taxon>Fungi</taxon>
        <taxon>Dikarya</taxon>
        <taxon>Ascomycota</taxon>
        <taxon>Saccharomycotina</taxon>
        <taxon>Saccharomycetes</taxon>
        <taxon>Saccharomycetales</taxon>
        <taxon>Saccharomycetaceae</taxon>
        <taxon>Saccharomyces</taxon>
    </lineage>
</organism>
<dbReference type="PANTHER" id="PTHR45885:SF1">
    <property type="entry name" value="CELL DIVISION CYCLE 5-LIKE PROTEIN"/>
    <property type="match status" value="1"/>
</dbReference>
<feature type="compositionally biased region" description="Basic and acidic residues" evidence="9">
    <location>
        <begin position="271"/>
        <end position="281"/>
    </location>
</feature>
<feature type="domain" description="Myb-like" evidence="10">
    <location>
        <begin position="57"/>
        <end position="106"/>
    </location>
</feature>
<keyword evidence="7" id="KW-0539">Nucleus</keyword>
<evidence type="ECO:0000256" key="3">
    <source>
        <dbReference type="ARBA" id="ARBA00022728"/>
    </source>
</evidence>
<dbReference type="InterPro" id="IPR047242">
    <property type="entry name" value="CDC5L/Cef1"/>
</dbReference>
<sequence length="590" mass="67654">MPPVPIYVKGGVWTNVEDQILKAAVQKYGTHQWSKVASLLQKKTARQSELRWNEYLNPKLNFTEFSKEEDAQLLDLARELPNQWRTIADMMARPAQVCVERYNRLLESEDSGGAALSTGVTDLKVGDINPNAETQMARPDNGDLEDEEKEMLAEARARLLNTQGKKATRKIRERMLEESKRIAELQKRRELKQAGINVAIKKPKKKYGTDIDYNEDIVYEQAPMPGIYDTSTEDRQIKKKFEQFERKVNRKGLDGNKDKPSKKNKGKKRKHDENEHVEKAALGESTTLTDEYKKPKLILSAPGTKQGKVTYKKKLESKRQKLIEAQATGTVLTPKELLPHDSGQEDNERSNIKSGKQLKSRIRKFLVQMFASLPSPKNDFEIVLSEDEKEEDAEIAEYEKEFENERAMNEEDNFIEPPSQNDAPRVSLVAVPLAYSTLPIPEFKNNPQSAIDNKYNLLVANAINKEPHMVPEDTADFLKEVESRMQHITQGRTSMKIQFKTAMPPTEVLLESIQSKVESIEQLQRKLQHVQPLEQQNNEMCSTLCHHSLPALIEGQRKYYADYYAYRQEIRSLEGHRKRLQAMLNSSSSI</sequence>
<dbReference type="Gene3D" id="1.10.10.60">
    <property type="entry name" value="Homeodomain-like"/>
    <property type="match status" value="2"/>
</dbReference>
<dbReference type="GO" id="GO:0000398">
    <property type="term" value="P:mRNA splicing, via spliceosome"/>
    <property type="evidence" value="ECO:0007669"/>
    <property type="project" value="InterPro"/>
</dbReference>
<comment type="similarity">
    <text evidence="1">Belongs to the CEF1 family.</text>
</comment>
<evidence type="ECO:0000256" key="4">
    <source>
        <dbReference type="ARBA" id="ARBA00022737"/>
    </source>
</evidence>
<evidence type="ECO:0000259" key="10">
    <source>
        <dbReference type="PROSITE" id="PS50090"/>
    </source>
</evidence>
<feature type="compositionally biased region" description="Basic and acidic residues" evidence="9">
    <location>
        <begin position="244"/>
        <end position="261"/>
    </location>
</feature>
<evidence type="ECO:0000313" key="13">
    <source>
        <dbReference type="Proteomes" id="UP000501346"/>
    </source>
</evidence>
<evidence type="ECO:0000256" key="8">
    <source>
        <dbReference type="ARBA" id="ARBA00034837"/>
    </source>
</evidence>
<dbReference type="CDD" id="cd00167">
    <property type="entry name" value="SANT"/>
    <property type="match status" value="1"/>
</dbReference>
<dbReference type="GO" id="GO:0000974">
    <property type="term" value="C:Prp19 complex"/>
    <property type="evidence" value="ECO:0007669"/>
    <property type="project" value="InterPro"/>
</dbReference>
<evidence type="ECO:0000256" key="2">
    <source>
        <dbReference type="ARBA" id="ARBA00022664"/>
    </source>
</evidence>
<evidence type="ECO:0000259" key="11">
    <source>
        <dbReference type="PROSITE" id="PS51294"/>
    </source>
</evidence>
<feature type="domain" description="HTH myb-type" evidence="11">
    <location>
        <begin position="65"/>
        <end position="110"/>
    </location>
</feature>
<dbReference type="GO" id="GO:0003677">
    <property type="term" value="F:DNA binding"/>
    <property type="evidence" value="ECO:0007669"/>
    <property type="project" value="UniProtKB-KW"/>
</dbReference>
<evidence type="ECO:0000256" key="1">
    <source>
        <dbReference type="ARBA" id="ARBA00010506"/>
    </source>
</evidence>
<dbReference type="AlphaFoldDB" id="A0A6C1DXU3"/>
<dbReference type="SUPFAM" id="SSF46689">
    <property type="entry name" value="Homeodomain-like"/>
    <property type="match status" value="1"/>
</dbReference>
<evidence type="ECO:0000256" key="9">
    <source>
        <dbReference type="SAM" id="MobiDB-lite"/>
    </source>
</evidence>
<dbReference type="InterPro" id="IPR017930">
    <property type="entry name" value="Myb_dom"/>
</dbReference>
<dbReference type="InterPro" id="IPR001005">
    <property type="entry name" value="SANT/Myb"/>
</dbReference>
<reference evidence="12 13" key="1">
    <citation type="journal article" date="2019" name="BMC Genomics">
        <title>Chromosome level assembly and comparative genome analysis confirm lager-brewing yeasts originated from a single hybridization.</title>
        <authorList>
            <person name="Salazar A.N."/>
            <person name="Gorter de Vries A.R."/>
            <person name="van den Broek M."/>
            <person name="Brouwers N."/>
            <person name="de la Torre Cortes P."/>
            <person name="Kuijpers N.G.A."/>
            <person name="Daran J.G."/>
            <person name="Abeel T."/>
        </authorList>
    </citation>
    <scope>NUCLEOTIDE SEQUENCE [LARGE SCALE GENOMIC DNA]</scope>
    <source>
        <strain evidence="12 13">CBS 1483</strain>
    </source>
</reference>
<dbReference type="InterPro" id="IPR021786">
    <property type="entry name" value="Cdc5p/Cef1_C"/>
</dbReference>
<feature type="region of interest" description="Disordered" evidence="9">
    <location>
        <begin position="244"/>
        <end position="284"/>
    </location>
</feature>
<feature type="region of interest" description="Disordered" evidence="9">
    <location>
        <begin position="336"/>
        <end position="355"/>
    </location>
</feature>
<dbReference type="PROSITE" id="PS50090">
    <property type="entry name" value="MYB_LIKE"/>
    <property type="match status" value="2"/>
</dbReference>
<evidence type="ECO:0000313" key="12">
    <source>
        <dbReference type="EMBL" id="QID81725.1"/>
    </source>
</evidence>
<keyword evidence="5" id="KW-0238">DNA-binding</keyword>
<protein>
    <recommendedName>
        <fullName evidence="8">Pre-mRNA-splicing factor CEF1</fullName>
    </recommendedName>
</protein>
<keyword evidence="4" id="KW-0677">Repeat</keyword>
<keyword evidence="2" id="KW-0507">mRNA processing</keyword>
<keyword evidence="3" id="KW-0747">Spliceosome</keyword>
<dbReference type="Proteomes" id="UP000501346">
    <property type="component" value="Chromosome ScXIII"/>
</dbReference>
<dbReference type="PANTHER" id="PTHR45885">
    <property type="entry name" value="CELL DIVISION CYCLE 5-LIKE PROTEIN"/>
    <property type="match status" value="1"/>
</dbReference>
<dbReference type="OrthoDB" id="1410009at2759"/>
<proteinExistence type="inferred from homology"/>
<feature type="compositionally biased region" description="Basic and acidic residues" evidence="9">
    <location>
        <begin position="337"/>
        <end position="351"/>
    </location>
</feature>
<evidence type="ECO:0000256" key="7">
    <source>
        <dbReference type="ARBA" id="ARBA00023242"/>
    </source>
</evidence>
<dbReference type="Pfam" id="PF00249">
    <property type="entry name" value="Myb_DNA-binding"/>
    <property type="match status" value="2"/>
</dbReference>
<dbReference type="InterPro" id="IPR047240">
    <property type="entry name" value="SANT_CDC5L_II"/>
</dbReference>
<evidence type="ECO:0000256" key="6">
    <source>
        <dbReference type="ARBA" id="ARBA00023187"/>
    </source>
</evidence>
<accession>A0A6C1DXU3</accession>
<keyword evidence="13" id="KW-1185">Reference proteome</keyword>
<feature type="domain" description="Myb-like" evidence="10">
    <location>
        <begin position="9"/>
        <end position="56"/>
    </location>
</feature>
<dbReference type="GO" id="GO:0005681">
    <property type="term" value="C:spliceosomal complex"/>
    <property type="evidence" value="ECO:0007669"/>
    <property type="project" value="UniProtKB-KW"/>
</dbReference>
<name>A0A6C1DXU3_SACPS</name>
<feature type="domain" description="HTH myb-type" evidence="11">
    <location>
        <begin position="1"/>
        <end position="60"/>
    </location>
</feature>
<gene>
    <name evidence="12" type="primary">CEF1_1</name>
    <name evidence="12" type="ORF">GRS66_004118</name>
</gene>
<dbReference type="InterPro" id="IPR009057">
    <property type="entry name" value="Homeodomain-like_sf"/>
</dbReference>
<dbReference type="PROSITE" id="PS51294">
    <property type="entry name" value="HTH_MYB"/>
    <property type="match status" value="2"/>
</dbReference>
<dbReference type="Pfam" id="PF11831">
    <property type="entry name" value="Myb_Cef"/>
    <property type="match status" value="1"/>
</dbReference>
<dbReference type="CDD" id="cd11659">
    <property type="entry name" value="SANT_CDC5_II"/>
    <property type="match status" value="1"/>
</dbReference>
<dbReference type="EMBL" id="CP048994">
    <property type="protein sequence ID" value="QID81725.1"/>
    <property type="molecule type" value="Genomic_DNA"/>
</dbReference>
<keyword evidence="6" id="KW-0508">mRNA splicing</keyword>
<evidence type="ECO:0000256" key="5">
    <source>
        <dbReference type="ARBA" id="ARBA00023125"/>
    </source>
</evidence>
<dbReference type="SMART" id="SM00717">
    <property type="entry name" value="SANT"/>
    <property type="match status" value="2"/>
</dbReference>